<evidence type="ECO:0000313" key="8">
    <source>
        <dbReference type="Proteomes" id="UP000073492"/>
    </source>
</evidence>
<feature type="transmembrane region" description="Helical" evidence="6">
    <location>
        <begin position="182"/>
        <end position="204"/>
    </location>
</feature>
<evidence type="ECO:0000256" key="1">
    <source>
        <dbReference type="ARBA" id="ARBA00004141"/>
    </source>
</evidence>
<sequence length="454" mass="50649">MAIFGDGTCPTPAGATEFHHTGNAYKPMVYVAGASTAVTFGICITLIVAHLRRYRCPKEQRQIIRVVFAPCVFALVSFFEVLSYEIAPYIDPLGNLYEAFGLCALFLLYLQYAAPNGTFDDETFEAVKAAQEGKAVKFDFGRISWCFVFQYPVLELLSIIILEATQASGHYCVQSLSPKFGHLWVTIISSVGVGACVLAILRFYGHMKNRIKVRRGLAKLVCFKLIVALRFFQSLIFSISLDHDVIKTSDTFGYNDILYGLDNCMTCAEMVLLSLGFWYAYSSTEYGSNAKPWTPRIPIYKAVLDAINPRDLIVGVWRIFPIIIHLRATGGFREWTTHKEQAKAAKRAQKMKGRRGQGRYQTLDGMESLTHPSAAHGLSSSQFEDTTLAAWHSAGGHPIYQTPATSPPAYEDGHLIAESRPGRCTISDDRVWDGTRYERRSRSPGRSTEEASRP</sequence>
<accession>A0A139ITH2</accession>
<dbReference type="Pfam" id="PF03619">
    <property type="entry name" value="Solute_trans_a"/>
    <property type="match status" value="1"/>
</dbReference>
<feature type="transmembrane region" description="Helical" evidence="6">
    <location>
        <begin position="143"/>
        <end position="162"/>
    </location>
</feature>
<name>A0A139ITH2_9PEZI</name>
<evidence type="ECO:0000313" key="7">
    <source>
        <dbReference type="EMBL" id="KXT17950.1"/>
    </source>
</evidence>
<feature type="transmembrane region" description="Helical" evidence="6">
    <location>
        <begin position="63"/>
        <end position="84"/>
    </location>
</feature>
<dbReference type="Proteomes" id="UP000073492">
    <property type="component" value="Unassembled WGS sequence"/>
</dbReference>
<comment type="caution">
    <text evidence="7">The sequence shown here is derived from an EMBL/GenBank/DDBJ whole genome shotgun (WGS) entry which is preliminary data.</text>
</comment>
<feature type="transmembrane region" description="Helical" evidence="6">
    <location>
        <begin position="216"/>
        <end position="237"/>
    </location>
</feature>
<evidence type="ECO:0000256" key="5">
    <source>
        <dbReference type="SAM" id="MobiDB-lite"/>
    </source>
</evidence>
<feature type="transmembrane region" description="Helical" evidence="6">
    <location>
        <begin position="257"/>
        <end position="281"/>
    </location>
</feature>
<feature type="compositionally biased region" description="Basic and acidic residues" evidence="5">
    <location>
        <begin position="411"/>
        <end position="454"/>
    </location>
</feature>
<evidence type="ECO:0000256" key="4">
    <source>
        <dbReference type="ARBA" id="ARBA00023136"/>
    </source>
</evidence>
<dbReference type="OrthoDB" id="5348404at2759"/>
<dbReference type="InterPro" id="IPR005178">
    <property type="entry name" value="Ostalpha/TMEM184C"/>
</dbReference>
<feature type="transmembrane region" description="Helical" evidence="6">
    <location>
        <begin position="28"/>
        <end position="51"/>
    </location>
</feature>
<feature type="region of interest" description="Disordered" evidence="5">
    <location>
        <begin position="399"/>
        <end position="454"/>
    </location>
</feature>
<organism evidence="7 8">
    <name type="scientific">Pseudocercospora musae</name>
    <dbReference type="NCBI Taxonomy" id="113226"/>
    <lineage>
        <taxon>Eukaryota</taxon>
        <taxon>Fungi</taxon>
        <taxon>Dikarya</taxon>
        <taxon>Ascomycota</taxon>
        <taxon>Pezizomycotina</taxon>
        <taxon>Dothideomycetes</taxon>
        <taxon>Dothideomycetidae</taxon>
        <taxon>Mycosphaerellales</taxon>
        <taxon>Mycosphaerellaceae</taxon>
        <taxon>Pseudocercospora</taxon>
    </lineage>
</organism>
<keyword evidence="4 6" id="KW-0472">Membrane</keyword>
<dbReference type="PANTHER" id="PTHR23423">
    <property type="entry name" value="ORGANIC SOLUTE TRANSPORTER-RELATED"/>
    <property type="match status" value="1"/>
</dbReference>
<keyword evidence="8" id="KW-1185">Reference proteome</keyword>
<proteinExistence type="predicted"/>
<dbReference type="SMART" id="SM01417">
    <property type="entry name" value="Solute_trans_a"/>
    <property type="match status" value="1"/>
</dbReference>
<keyword evidence="2 6" id="KW-0812">Transmembrane</keyword>
<dbReference type="GO" id="GO:0016020">
    <property type="term" value="C:membrane"/>
    <property type="evidence" value="ECO:0007669"/>
    <property type="project" value="UniProtKB-SubCell"/>
</dbReference>
<feature type="transmembrane region" description="Helical" evidence="6">
    <location>
        <begin position="96"/>
        <end position="114"/>
    </location>
</feature>
<gene>
    <name evidence="7" type="ORF">AC579_5947</name>
</gene>
<dbReference type="AlphaFoldDB" id="A0A139ITH2"/>
<keyword evidence="3 6" id="KW-1133">Transmembrane helix</keyword>
<dbReference type="EMBL" id="LFZO01000013">
    <property type="protein sequence ID" value="KXT17950.1"/>
    <property type="molecule type" value="Genomic_DNA"/>
</dbReference>
<reference evidence="7 8" key="1">
    <citation type="submission" date="2015-07" db="EMBL/GenBank/DDBJ databases">
        <title>Comparative genomics of the Sigatoka disease complex on banana suggests a link between parallel evolutionary changes in Pseudocercospora fijiensis and Pseudocercospora eumusae and increased virulence on the banana host.</title>
        <authorList>
            <person name="Chang T.-C."/>
            <person name="Salvucci A."/>
            <person name="Crous P.W."/>
            <person name="Stergiopoulos I."/>
        </authorList>
    </citation>
    <scope>NUCLEOTIDE SEQUENCE [LARGE SCALE GENOMIC DNA]</scope>
    <source>
        <strain evidence="7 8">CBS 116634</strain>
    </source>
</reference>
<evidence type="ECO:0000256" key="3">
    <source>
        <dbReference type="ARBA" id="ARBA00022989"/>
    </source>
</evidence>
<evidence type="ECO:0000256" key="6">
    <source>
        <dbReference type="SAM" id="Phobius"/>
    </source>
</evidence>
<evidence type="ECO:0000256" key="2">
    <source>
        <dbReference type="ARBA" id="ARBA00022692"/>
    </source>
</evidence>
<dbReference type="STRING" id="113226.A0A139ITH2"/>
<comment type="subcellular location">
    <subcellularLocation>
        <location evidence="1">Membrane</location>
        <topology evidence="1">Multi-pass membrane protein</topology>
    </subcellularLocation>
</comment>
<protein>
    <submittedName>
        <fullName evidence="7">Uncharacterized protein</fullName>
    </submittedName>
</protein>